<dbReference type="OrthoDB" id="1679871at2759"/>
<keyword evidence="4" id="KW-1185">Reference proteome</keyword>
<feature type="transmembrane region" description="Helical" evidence="2">
    <location>
        <begin position="61"/>
        <end position="86"/>
    </location>
</feature>
<keyword evidence="2" id="KW-0812">Transmembrane</keyword>
<sequence length="186" mass="20876">MAAVQSQSVIEKLEAINKKQEEQIQNLETKAIQLTNLYFVFQGVILSSISSASPVKCHNWWIPFCLSLIAALLNLVSVFGTIRYFLKCSEELDQNYEDAHQESVRQRMLDTIVHANGHVQFQSSQSEQEGDGNGPKPDPVKQRKRRVLCYAAMGLLLGFSCIILYGCKALLCDCDCTPKDKCVKLC</sequence>
<dbReference type="PANTHER" id="PTHR33287">
    <property type="entry name" value="OS03G0453550 PROTEIN"/>
    <property type="match status" value="1"/>
</dbReference>
<proteinExistence type="predicted"/>
<evidence type="ECO:0000313" key="3">
    <source>
        <dbReference type="EMBL" id="KAE8055425.1"/>
    </source>
</evidence>
<reference evidence="3 4" key="1">
    <citation type="submission" date="2019-06" db="EMBL/GenBank/DDBJ databases">
        <title>A chromosomal-level reference genome of Carpinus fangiana (Coryloideae, Betulaceae).</title>
        <authorList>
            <person name="Yang X."/>
            <person name="Wang Z."/>
            <person name="Zhang L."/>
            <person name="Hao G."/>
            <person name="Liu J."/>
            <person name="Yang Y."/>
        </authorList>
    </citation>
    <scope>NUCLEOTIDE SEQUENCE [LARGE SCALE GENOMIC DNA]</scope>
    <source>
        <strain evidence="3">Cfa_2016G</strain>
        <tissue evidence="3">Leaf</tissue>
    </source>
</reference>
<dbReference type="EMBL" id="CM017325">
    <property type="protein sequence ID" value="KAE8055425.1"/>
    <property type="molecule type" value="Genomic_DNA"/>
</dbReference>
<accession>A0A5N6R5M6</accession>
<name>A0A5N6R5M6_9ROSI</name>
<feature type="transmembrane region" description="Helical" evidence="2">
    <location>
        <begin position="147"/>
        <end position="166"/>
    </location>
</feature>
<dbReference type="Proteomes" id="UP000327013">
    <property type="component" value="Chromosome 5"/>
</dbReference>
<dbReference type="PANTHER" id="PTHR33287:SF2">
    <property type="entry name" value="TRANSMEMBRANE PROTEIN"/>
    <property type="match status" value="1"/>
</dbReference>
<gene>
    <name evidence="3" type="ORF">FH972_012265</name>
</gene>
<dbReference type="AlphaFoldDB" id="A0A5N6R5M6"/>
<keyword evidence="2" id="KW-1133">Transmembrane helix</keyword>
<feature type="coiled-coil region" evidence="1">
    <location>
        <begin position="3"/>
        <end position="37"/>
    </location>
</feature>
<evidence type="ECO:0000256" key="1">
    <source>
        <dbReference type="SAM" id="Coils"/>
    </source>
</evidence>
<keyword evidence="1" id="KW-0175">Coiled coil</keyword>
<evidence type="ECO:0000256" key="2">
    <source>
        <dbReference type="SAM" id="Phobius"/>
    </source>
</evidence>
<keyword evidence="2" id="KW-0472">Membrane</keyword>
<protein>
    <submittedName>
        <fullName evidence="3">Uncharacterized protein</fullName>
    </submittedName>
</protein>
<evidence type="ECO:0000313" key="4">
    <source>
        <dbReference type="Proteomes" id="UP000327013"/>
    </source>
</evidence>
<organism evidence="3 4">
    <name type="scientific">Carpinus fangiana</name>
    <dbReference type="NCBI Taxonomy" id="176857"/>
    <lineage>
        <taxon>Eukaryota</taxon>
        <taxon>Viridiplantae</taxon>
        <taxon>Streptophyta</taxon>
        <taxon>Embryophyta</taxon>
        <taxon>Tracheophyta</taxon>
        <taxon>Spermatophyta</taxon>
        <taxon>Magnoliopsida</taxon>
        <taxon>eudicotyledons</taxon>
        <taxon>Gunneridae</taxon>
        <taxon>Pentapetalae</taxon>
        <taxon>rosids</taxon>
        <taxon>fabids</taxon>
        <taxon>Fagales</taxon>
        <taxon>Betulaceae</taxon>
        <taxon>Carpinus</taxon>
    </lineage>
</organism>